<dbReference type="Pfam" id="PF01359">
    <property type="entry name" value="Transposase_1"/>
    <property type="match status" value="1"/>
</dbReference>
<reference evidence="6" key="1">
    <citation type="submission" date="2016-11" db="UniProtKB">
        <authorList>
            <consortium name="WormBaseParasite"/>
        </authorList>
    </citation>
    <scope>IDENTIFICATION</scope>
</reference>
<protein>
    <submittedName>
        <fullName evidence="6">HTH_48 domain-containing protein</fullName>
    </submittedName>
</protein>
<dbReference type="WBParaSite" id="Hba_16525">
    <property type="protein sequence ID" value="Hba_16525"/>
    <property type="gene ID" value="Hba_16525"/>
</dbReference>
<evidence type="ECO:0000256" key="2">
    <source>
        <dbReference type="SAM" id="MobiDB-lite"/>
    </source>
</evidence>
<dbReference type="Pfam" id="PF17906">
    <property type="entry name" value="HTH_48"/>
    <property type="match status" value="1"/>
</dbReference>
<comment type="similarity">
    <text evidence="1">Belongs to the menorin family.</text>
</comment>
<dbReference type="Proteomes" id="UP000095283">
    <property type="component" value="Unplaced"/>
</dbReference>
<feature type="region of interest" description="Disordered" evidence="2">
    <location>
        <begin position="96"/>
        <end position="122"/>
    </location>
</feature>
<evidence type="ECO:0000313" key="5">
    <source>
        <dbReference type="Proteomes" id="UP000095283"/>
    </source>
</evidence>
<dbReference type="InterPro" id="IPR041426">
    <property type="entry name" value="Mos1_HTH"/>
</dbReference>
<dbReference type="InterPro" id="IPR001888">
    <property type="entry name" value="Transposase_1"/>
</dbReference>
<accession>A0A1I7XFS3</accession>
<dbReference type="AlphaFoldDB" id="A0A1I7XFS3"/>
<keyword evidence="5" id="KW-1185">Reference proteome</keyword>
<dbReference type="InterPro" id="IPR019356">
    <property type="entry name" value="Menorin_dom"/>
</dbReference>
<organism evidence="5 6">
    <name type="scientific">Heterorhabditis bacteriophora</name>
    <name type="common">Entomopathogenic nematode worm</name>
    <dbReference type="NCBI Taxonomy" id="37862"/>
    <lineage>
        <taxon>Eukaryota</taxon>
        <taxon>Metazoa</taxon>
        <taxon>Ecdysozoa</taxon>
        <taxon>Nematoda</taxon>
        <taxon>Chromadorea</taxon>
        <taxon>Rhabditida</taxon>
        <taxon>Rhabditina</taxon>
        <taxon>Rhabditomorpha</taxon>
        <taxon>Strongyloidea</taxon>
        <taxon>Heterorhabditidae</taxon>
        <taxon>Heterorhabditis</taxon>
    </lineage>
</organism>
<name>A0A1I7XFS3_HETBA</name>
<evidence type="ECO:0000313" key="6">
    <source>
        <dbReference type="WBParaSite" id="Hba_16525"/>
    </source>
</evidence>
<proteinExistence type="inferred from homology"/>
<dbReference type="GO" id="GO:0005615">
    <property type="term" value="C:extracellular space"/>
    <property type="evidence" value="ECO:0007669"/>
    <property type="project" value="TreeGrafter"/>
</dbReference>
<dbReference type="PANTHER" id="PTHR21184">
    <property type="entry name" value="MENORIN (DENDRITIC BRANCHING PROTEIN)"/>
    <property type="match status" value="1"/>
</dbReference>
<evidence type="ECO:0000259" key="3">
    <source>
        <dbReference type="Pfam" id="PF10223"/>
    </source>
</evidence>
<dbReference type="Gene3D" id="1.10.10.1450">
    <property type="match status" value="1"/>
</dbReference>
<feature type="domain" description="Menorin-like" evidence="3">
    <location>
        <begin position="321"/>
        <end position="523"/>
    </location>
</feature>
<evidence type="ECO:0000256" key="1">
    <source>
        <dbReference type="ARBA" id="ARBA00044953"/>
    </source>
</evidence>
<dbReference type="GO" id="GO:0003676">
    <property type="term" value="F:nucleic acid binding"/>
    <property type="evidence" value="ECO:0007669"/>
    <property type="project" value="InterPro"/>
</dbReference>
<sequence>MVNLISQKGMRTMSHQKLHIPHRILYEFQQAKNAAEACKSICSVLDEGLCSTVIAHSGPDVIKLVILMSLPDNALGRHEHRTLMLWKHSWMKMRRRHKKNSRNSLRSKRTQSCIHPDQPYHPRQKSASVHLVRHEGVLFCELLQAGETVTAGRYGSQLTDLFNAIEQKRPFTGQGSRKVILLHDDIRPHAALSTQQTILNLDWKVLPHAANSPDLAPSDYHLFRSMQNCLKEQLFQDAAEVRKWTDDFIASKPMSFFHEGIRNSPERWQKLWTHNPYDDCVMKRSLLILATFLAVHGEVGREMRATRMSVVDFWKNETLGDGLNIRVAHGVNSWPDLVNQLHEPFLNKSMMIEGDVFLQAHRRPRHRTIPVMRASTRVADRITFKEWLREVANLRKAIKINFRSTEVVRPVLQYLYASQADPNSPVLQYPVILHANVFRSPRSIENAVDPSFFVERTKLLFPDATLSLGWTKQANFSLLNSTFKKLSWRQLFHILEYITRLDQPVMLSIRLSVNTTVFSVASWRVVEFAIASDILSTVIRSERGPAFLGKPAGLLFSQIPPPSFPNTQEVSGKVYFLPKSIARDVNVDEKSGLIIYLLDKVQEIESPEIQDSLQVRNKYRYLLVQYLHQK</sequence>
<dbReference type="Pfam" id="PF10223">
    <property type="entry name" value="Menorin_N"/>
    <property type="match status" value="1"/>
</dbReference>
<dbReference type="Gene3D" id="3.30.420.10">
    <property type="entry name" value="Ribonuclease H-like superfamily/Ribonuclease H"/>
    <property type="match status" value="1"/>
</dbReference>
<dbReference type="PANTHER" id="PTHR21184:SF6">
    <property type="entry name" value="CONSERVED PLASMA MEMBRANE PROTEIN"/>
    <property type="match status" value="1"/>
</dbReference>
<evidence type="ECO:0000259" key="4">
    <source>
        <dbReference type="Pfam" id="PF17906"/>
    </source>
</evidence>
<dbReference type="InterPro" id="IPR036397">
    <property type="entry name" value="RNaseH_sf"/>
</dbReference>
<feature type="domain" description="Mos1 transposase HTH" evidence="4">
    <location>
        <begin position="17"/>
        <end position="48"/>
    </location>
</feature>
<feature type="compositionally biased region" description="Basic residues" evidence="2">
    <location>
        <begin position="96"/>
        <end position="109"/>
    </location>
</feature>